<dbReference type="InterPro" id="IPR036236">
    <property type="entry name" value="Znf_C2H2_sf"/>
</dbReference>
<keyword evidence="1" id="KW-0479">Metal-binding</keyword>
<reference evidence="7" key="1">
    <citation type="submission" date="2021-01" db="UniProtKB">
        <authorList>
            <consortium name="EnsemblMetazoa"/>
        </authorList>
    </citation>
    <scope>IDENTIFICATION</scope>
</reference>
<dbReference type="GO" id="GO:0000981">
    <property type="term" value="F:DNA-binding transcription factor activity, RNA polymerase II-specific"/>
    <property type="evidence" value="ECO:0007669"/>
    <property type="project" value="TreeGrafter"/>
</dbReference>
<evidence type="ECO:0000256" key="3">
    <source>
        <dbReference type="ARBA" id="ARBA00022771"/>
    </source>
</evidence>
<feature type="domain" description="C2H2-type" evidence="6">
    <location>
        <begin position="664"/>
        <end position="692"/>
    </location>
</feature>
<evidence type="ECO:0000256" key="2">
    <source>
        <dbReference type="ARBA" id="ARBA00022737"/>
    </source>
</evidence>
<dbReference type="SMART" id="SM00355">
    <property type="entry name" value="ZnF_C2H2"/>
    <property type="match status" value="9"/>
</dbReference>
<keyword evidence="2" id="KW-0677">Repeat</keyword>
<feature type="domain" description="C2H2-type" evidence="6">
    <location>
        <begin position="423"/>
        <end position="451"/>
    </location>
</feature>
<keyword evidence="4" id="KW-0862">Zinc</keyword>
<dbReference type="OrthoDB" id="10004641at2759"/>
<evidence type="ECO:0000256" key="5">
    <source>
        <dbReference type="PROSITE-ProRule" id="PRU00042"/>
    </source>
</evidence>
<protein>
    <recommendedName>
        <fullName evidence="6">C2H2-type domain-containing protein</fullName>
    </recommendedName>
</protein>
<dbReference type="GO" id="GO:0000977">
    <property type="term" value="F:RNA polymerase II transcription regulatory region sequence-specific DNA binding"/>
    <property type="evidence" value="ECO:0007669"/>
    <property type="project" value="TreeGrafter"/>
</dbReference>
<dbReference type="PANTHER" id="PTHR24409:SF295">
    <property type="entry name" value="AZ2-RELATED"/>
    <property type="match status" value="1"/>
</dbReference>
<feature type="domain" description="C2H2-type" evidence="6">
    <location>
        <begin position="748"/>
        <end position="775"/>
    </location>
</feature>
<dbReference type="AlphaFoldDB" id="A0A7M7T9T5"/>
<dbReference type="InterPro" id="IPR013087">
    <property type="entry name" value="Znf_C2H2_type"/>
</dbReference>
<evidence type="ECO:0000256" key="4">
    <source>
        <dbReference type="ARBA" id="ARBA00022833"/>
    </source>
</evidence>
<evidence type="ECO:0000256" key="1">
    <source>
        <dbReference type="ARBA" id="ARBA00022723"/>
    </source>
</evidence>
<evidence type="ECO:0000313" key="8">
    <source>
        <dbReference type="Proteomes" id="UP000002358"/>
    </source>
</evidence>
<evidence type="ECO:0000259" key="6">
    <source>
        <dbReference type="PROSITE" id="PS50157"/>
    </source>
</evidence>
<dbReference type="PROSITE" id="PS50157">
    <property type="entry name" value="ZINC_FINGER_C2H2_2"/>
    <property type="match status" value="4"/>
</dbReference>
<dbReference type="Gene3D" id="3.30.160.60">
    <property type="entry name" value="Classic Zinc Finger"/>
    <property type="match status" value="5"/>
</dbReference>
<dbReference type="EnsemblMetazoa" id="XM_031929670">
    <property type="protein sequence ID" value="XP_031785530"/>
    <property type="gene ID" value="LOC100678666"/>
</dbReference>
<name>A0A7M7T9T5_NASVI</name>
<organism evidence="7 8">
    <name type="scientific">Nasonia vitripennis</name>
    <name type="common">Parasitic wasp</name>
    <dbReference type="NCBI Taxonomy" id="7425"/>
    <lineage>
        <taxon>Eukaryota</taxon>
        <taxon>Metazoa</taxon>
        <taxon>Ecdysozoa</taxon>
        <taxon>Arthropoda</taxon>
        <taxon>Hexapoda</taxon>
        <taxon>Insecta</taxon>
        <taxon>Pterygota</taxon>
        <taxon>Neoptera</taxon>
        <taxon>Endopterygota</taxon>
        <taxon>Hymenoptera</taxon>
        <taxon>Apocrita</taxon>
        <taxon>Proctotrupomorpha</taxon>
        <taxon>Chalcidoidea</taxon>
        <taxon>Pteromalidae</taxon>
        <taxon>Pteromalinae</taxon>
        <taxon>Nasonia</taxon>
    </lineage>
</organism>
<evidence type="ECO:0000313" key="7">
    <source>
        <dbReference type="EnsemblMetazoa" id="XP_031785530"/>
    </source>
</evidence>
<dbReference type="Proteomes" id="UP000002358">
    <property type="component" value="Chromosome 4"/>
</dbReference>
<accession>A0A7M7T9T5</accession>
<dbReference type="PANTHER" id="PTHR24409">
    <property type="entry name" value="ZINC FINGER PROTEIN 142"/>
    <property type="match status" value="1"/>
</dbReference>
<dbReference type="SUPFAM" id="SSF57667">
    <property type="entry name" value="beta-beta-alpha zinc fingers"/>
    <property type="match status" value="2"/>
</dbReference>
<proteinExistence type="predicted"/>
<feature type="domain" description="C2H2-type" evidence="6">
    <location>
        <begin position="599"/>
        <end position="629"/>
    </location>
</feature>
<gene>
    <name evidence="7" type="primary">100678666</name>
</gene>
<keyword evidence="3 5" id="KW-0863">Zinc-finger</keyword>
<dbReference type="Pfam" id="PF00096">
    <property type="entry name" value="zf-C2H2"/>
    <property type="match status" value="2"/>
</dbReference>
<dbReference type="GO" id="GO:0008270">
    <property type="term" value="F:zinc ion binding"/>
    <property type="evidence" value="ECO:0007669"/>
    <property type="project" value="UniProtKB-KW"/>
</dbReference>
<sequence>MSKRMPNILKRREAKKGIPVTQESNTTTALNVNSKINVIVLKVIPDKVSNSNQDFLNGDICTDSSNDSDIEVISSSIKEKKNTAKSITASAKYLKTVLKGSKAKLKNVASILKETKTESRSIKSFLVPEQSKPCLMLTNHTVSRDKITDDEAGILVENLRGENASRDFFQPNDQINNTLESEENVNIVTPQSIEETESNITLKQFKNKFKVTKQSNTLMTLRNDTDLKDQTIDDETGISFEDLVDLADDEKFPCINDKLMDDGNALKNSSKNCLSPTKISNCYVDPENYDVNNVTFQLRDKDLVDNSDGTKHASSRVNSVADDEADISKTNDVLHGISDDSISNSDSYRKGFVDSLPPKDDPSIINNAPLNITSVGNTLLSTDDTESLNSLVRLKCTNCLTLVQCPEVEPQMECQKCCLKYQYQCKICTSGFVSLYSLYTHLIKFHSRGEAVHSLIIKPQYVKKPRQIKRLQCDSTEIYNCQKCGSVFKLETIKNKHEAICSRNPKLNCPFCSLAMSFKKNLKEHMIKLHSESFEMNEVDGIINQIVKDGNKKRRDEKAASLLQMLQVAYCRKCDRRTPVHELLNGEMNCAICSENFVFTCTDPQCSRIFPTAKALSSHARMLHIEKRDHYRCAHCLYATTSSRDLIRHQKDCGDLVILPPRLFVCPNCDKSFKKERYLQVHLQRPETCARNKQRELVCPKCNRTFRMQHWLQNHRCESVTTPLELSEPTLPMELSSTELVPLQEPEYPCPDCGKVFKQMRWFNAHKEKYCYKQRVLYRCAHCRYQGFEKKKLKVHIRCAHIHLCTGKKLRCVKCGTKWTSIYSLNRHLDNCSGDYETERVKMRRKKKKSWEEMFGYV</sequence>
<dbReference type="PROSITE" id="PS00028">
    <property type="entry name" value="ZINC_FINGER_C2H2_1"/>
    <property type="match status" value="3"/>
</dbReference>
<keyword evidence="8" id="KW-1185">Reference proteome</keyword>
<dbReference type="GO" id="GO:0005634">
    <property type="term" value="C:nucleus"/>
    <property type="evidence" value="ECO:0007669"/>
    <property type="project" value="TreeGrafter"/>
</dbReference>